<evidence type="ECO:0000256" key="1">
    <source>
        <dbReference type="ARBA" id="ARBA00007074"/>
    </source>
</evidence>
<dbReference type="InterPro" id="IPR038765">
    <property type="entry name" value="Papain-like_cys_pep_sf"/>
</dbReference>
<evidence type="ECO:0000256" key="4">
    <source>
        <dbReference type="ARBA" id="ARBA00022807"/>
    </source>
</evidence>
<proteinExistence type="inferred from homology"/>
<keyword evidence="4" id="KW-0788">Thiol protease</keyword>
<protein>
    <submittedName>
        <fullName evidence="7">SH3 domain-containing protein</fullName>
    </submittedName>
</protein>
<keyword evidence="3" id="KW-0378">Hydrolase</keyword>
<keyword evidence="2" id="KW-0645">Protease</keyword>
<dbReference type="InterPro" id="IPR000064">
    <property type="entry name" value="NLP_P60_dom"/>
</dbReference>
<dbReference type="Pfam" id="PF00877">
    <property type="entry name" value="NLPC_P60"/>
    <property type="match status" value="1"/>
</dbReference>
<organism evidence="7 8">
    <name type="scientific">Dyella caseinilytica</name>
    <dbReference type="NCBI Taxonomy" id="1849581"/>
    <lineage>
        <taxon>Bacteria</taxon>
        <taxon>Pseudomonadati</taxon>
        <taxon>Pseudomonadota</taxon>
        <taxon>Gammaproteobacteria</taxon>
        <taxon>Lysobacterales</taxon>
        <taxon>Rhodanobacteraceae</taxon>
        <taxon>Dyella</taxon>
    </lineage>
</organism>
<dbReference type="Gene3D" id="3.90.1720.10">
    <property type="entry name" value="endopeptidase domain like (from Nostoc punctiforme)"/>
    <property type="match status" value="1"/>
</dbReference>
<evidence type="ECO:0000313" key="8">
    <source>
        <dbReference type="Proteomes" id="UP000663181"/>
    </source>
</evidence>
<evidence type="ECO:0000259" key="6">
    <source>
        <dbReference type="PROSITE" id="PS51935"/>
    </source>
</evidence>
<evidence type="ECO:0000256" key="2">
    <source>
        <dbReference type="ARBA" id="ARBA00022670"/>
    </source>
</evidence>
<reference evidence="7 8" key="1">
    <citation type="submission" date="2020-10" db="EMBL/GenBank/DDBJ databases">
        <title>Phylogeny of dyella-like bacteria.</title>
        <authorList>
            <person name="Fu J."/>
        </authorList>
    </citation>
    <scope>NUCLEOTIDE SEQUENCE [LARGE SCALE GENOMIC DNA]</scope>
    <source>
        <strain evidence="7 8">DHOB09</strain>
    </source>
</reference>
<evidence type="ECO:0000256" key="3">
    <source>
        <dbReference type="ARBA" id="ARBA00022801"/>
    </source>
</evidence>
<dbReference type="SUPFAM" id="SSF54001">
    <property type="entry name" value="Cysteine proteinases"/>
    <property type="match status" value="1"/>
</dbReference>
<dbReference type="EMBL" id="CP064030">
    <property type="protein sequence ID" value="QRN54796.1"/>
    <property type="molecule type" value="Genomic_DNA"/>
</dbReference>
<evidence type="ECO:0000256" key="5">
    <source>
        <dbReference type="SAM" id="SignalP"/>
    </source>
</evidence>
<feature type="chain" id="PRO_5047231182" evidence="5">
    <location>
        <begin position="23"/>
        <end position="464"/>
    </location>
</feature>
<sequence length="464" mass="51297">MGLAARLIASMTLVLISNLAYAQNDSMTIPASGVIGVQDAMLSPDYWINKLASPDQAILTRAQIDAQNGRLLDNDPSMYDLGKIGTAVTRDQVLAWITKVSKLDDKPLYDEKDQLIPRPIIDGVIAGLALDKIPAVTQPRYGLIVHRVSMRNFPTRLRAFPGKGLQDFERFQESTLFPGDPVAIVHTSLDGQWYFVVSPRYAAWVERSAIAEGTRDEVLAYAHPASYRVVTGDKVRTVYTPEAPAVSELLLDMGLRIPLDNLPPDEPVNGQGPYVSWTLKLPVRAEDGSLHFQPALLQRVADSSPDYLPLTQANIIRQAFKFLGERYGWGHLYNGRDCSGFVSDVYRSMGVQMPRNTGAQAISPVLPHREFSASDSHEARMQAIAQAQVGDLIYIPGHVMMFLGRVDGQPYVIQDVGGLVFRDSTGKMRWTKTNEVSVTPLLPLLVDDKLSYVDAMTSIVHIRP</sequence>
<feature type="domain" description="NlpC/P60" evidence="6">
    <location>
        <begin position="309"/>
        <end position="442"/>
    </location>
</feature>
<keyword evidence="8" id="KW-1185">Reference proteome</keyword>
<comment type="similarity">
    <text evidence="1">Belongs to the peptidase C40 family.</text>
</comment>
<accession>A0ABX7GXU2</accession>
<dbReference type="InterPro" id="IPR039439">
    <property type="entry name" value="SH3b1_dom"/>
</dbReference>
<feature type="signal peptide" evidence="5">
    <location>
        <begin position="1"/>
        <end position="22"/>
    </location>
</feature>
<name>A0ABX7GXU2_9GAMM</name>
<dbReference type="Pfam" id="PF12913">
    <property type="entry name" value="SH3_6"/>
    <property type="match status" value="1"/>
</dbReference>
<dbReference type="PROSITE" id="PS51935">
    <property type="entry name" value="NLPC_P60"/>
    <property type="match status" value="1"/>
</dbReference>
<evidence type="ECO:0000313" key="7">
    <source>
        <dbReference type="EMBL" id="QRN54796.1"/>
    </source>
</evidence>
<dbReference type="Proteomes" id="UP000663181">
    <property type="component" value="Chromosome"/>
</dbReference>
<dbReference type="InterPro" id="IPR027017">
    <property type="entry name" value="P60_peptidase_YkfC"/>
</dbReference>
<gene>
    <name evidence="7" type="ORF">ISN74_05415</name>
</gene>
<keyword evidence="5" id="KW-0732">Signal</keyword>
<dbReference type="PIRSF" id="PIRSF019015">
    <property type="entry name" value="P60_peptidase_YkfC"/>
    <property type="match status" value="1"/>
</dbReference>